<name>A0AAV3ZSP5_9GAST</name>
<comment type="caution">
    <text evidence="1">The sequence shown here is derived from an EMBL/GenBank/DDBJ whole genome shotgun (WGS) entry which is preliminary data.</text>
</comment>
<accession>A0AAV3ZSP5</accession>
<dbReference type="Proteomes" id="UP000735302">
    <property type="component" value="Unassembled WGS sequence"/>
</dbReference>
<gene>
    <name evidence="1" type="ORF">PoB_002487400</name>
</gene>
<keyword evidence="2" id="KW-1185">Reference proteome</keyword>
<reference evidence="1 2" key="1">
    <citation type="journal article" date="2021" name="Elife">
        <title>Chloroplast acquisition without the gene transfer in kleptoplastic sea slugs, Plakobranchus ocellatus.</title>
        <authorList>
            <person name="Maeda T."/>
            <person name="Takahashi S."/>
            <person name="Yoshida T."/>
            <person name="Shimamura S."/>
            <person name="Takaki Y."/>
            <person name="Nagai Y."/>
            <person name="Toyoda A."/>
            <person name="Suzuki Y."/>
            <person name="Arimoto A."/>
            <person name="Ishii H."/>
            <person name="Satoh N."/>
            <person name="Nishiyama T."/>
            <person name="Hasebe M."/>
            <person name="Maruyama T."/>
            <person name="Minagawa J."/>
            <person name="Obokata J."/>
            <person name="Shigenobu S."/>
        </authorList>
    </citation>
    <scope>NUCLEOTIDE SEQUENCE [LARGE SCALE GENOMIC DNA]</scope>
</reference>
<evidence type="ECO:0000313" key="1">
    <source>
        <dbReference type="EMBL" id="GFN98368.1"/>
    </source>
</evidence>
<sequence>MHQNTAFIACSAALECTKNLAENQGLCSTAMHQKLTAQYQGLCSTYFSGSDALDPVRRPPLCPSMHTSQIRFGSAGEEGGSHFCSDHMMTYQPKDIIPANRLHLTSLVNRVNQTEGAKVKEVVRPSDLPTSNWSQYTRVHTKLGVLRGPGVAREFPVRQGYNILTGEETGPAWKCNNQRVSGNRVLHGIRQQLQEESVLF</sequence>
<dbReference type="EMBL" id="BLXT01002845">
    <property type="protein sequence ID" value="GFN98368.1"/>
    <property type="molecule type" value="Genomic_DNA"/>
</dbReference>
<proteinExistence type="predicted"/>
<organism evidence="1 2">
    <name type="scientific">Plakobranchus ocellatus</name>
    <dbReference type="NCBI Taxonomy" id="259542"/>
    <lineage>
        <taxon>Eukaryota</taxon>
        <taxon>Metazoa</taxon>
        <taxon>Spiralia</taxon>
        <taxon>Lophotrochozoa</taxon>
        <taxon>Mollusca</taxon>
        <taxon>Gastropoda</taxon>
        <taxon>Heterobranchia</taxon>
        <taxon>Euthyneura</taxon>
        <taxon>Panpulmonata</taxon>
        <taxon>Sacoglossa</taxon>
        <taxon>Placobranchoidea</taxon>
        <taxon>Plakobranchidae</taxon>
        <taxon>Plakobranchus</taxon>
    </lineage>
</organism>
<protein>
    <submittedName>
        <fullName evidence="1">Uncharacterized protein</fullName>
    </submittedName>
</protein>
<dbReference type="AlphaFoldDB" id="A0AAV3ZSP5"/>
<evidence type="ECO:0000313" key="2">
    <source>
        <dbReference type="Proteomes" id="UP000735302"/>
    </source>
</evidence>